<keyword evidence="4" id="KW-0378">Hydrolase</keyword>
<dbReference type="PANTHER" id="PTHR24006">
    <property type="entry name" value="UBIQUITIN CARBOXYL-TERMINAL HYDROLASE"/>
    <property type="match status" value="1"/>
</dbReference>
<dbReference type="InterPro" id="IPR050164">
    <property type="entry name" value="Peptidase_C19"/>
</dbReference>
<name>A0AAW2LTM7_9LAMI</name>
<accession>A0AAW2LTM7</accession>
<sequence length="160" mass="18691">IEHQLNAGESDWSFTSFMPLNDLYDTNQGFIVNDICVIEAEIAVYKATDQYLYNSKRATSYVGLKNQGATCYMNSLLQMLFHISYFRKVEYHMPTSLNDEPSSSIPMALQRLFYKLQHNESSVATKDLTRSFWDTHDAFLQYDVHEFNKVLCEKLEEKMK</sequence>
<gene>
    <name evidence="4" type="ORF">Sangu_1866300</name>
</gene>
<dbReference type="InterPro" id="IPR038765">
    <property type="entry name" value="Papain-like_cys_pep_sf"/>
</dbReference>
<protein>
    <submittedName>
        <fullName evidence="4">Ubiquitin carboxyl-terminal hydrolase 12</fullName>
    </submittedName>
</protein>
<dbReference type="Gene3D" id="3.90.70.10">
    <property type="entry name" value="Cysteine proteinases"/>
    <property type="match status" value="1"/>
</dbReference>
<evidence type="ECO:0000259" key="3">
    <source>
        <dbReference type="PROSITE" id="PS50235"/>
    </source>
</evidence>
<dbReference type="PROSITE" id="PS50144">
    <property type="entry name" value="MATH"/>
    <property type="match status" value="1"/>
</dbReference>
<evidence type="ECO:0000313" key="4">
    <source>
        <dbReference type="EMBL" id="KAL0322470.1"/>
    </source>
</evidence>
<dbReference type="InterPro" id="IPR002083">
    <property type="entry name" value="MATH/TRAF_dom"/>
</dbReference>
<dbReference type="SUPFAM" id="SSF49599">
    <property type="entry name" value="TRAF domain-like"/>
    <property type="match status" value="1"/>
</dbReference>
<feature type="domain" description="USP" evidence="3">
    <location>
        <begin position="62"/>
        <end position="160"/>
    </location>
</feature>
<dbReference type="PROSITE" id="PS00972">
    <property type="entry name" value="USP_1"/>
    <property type="match status" value="1"/>
</dbReference>
<dbReference type="EMBL" id="JACGWK010000012">
    <property type="protein sequence ID" value="KAL0322470.1"/>
    <property type="molecule type" value="Genomic_DNA"/>
</dbReference>
<dbReference type="InterPro" id="IPR001394">
    <property type="entry name" value="Peptidase_C19_UCH"/>
</dbReference>
<feature type="non-terminal residue" evidence="4">
    <location>
        <position position="1"/>
    </location>
</feature>
<dbReference type="SUPFAM" id="SSF54001">
    <property type="entry name" value="Cysteine proteinases"/>
    <property type="match status" value="1"/>
</dbReference>
<comment type="caution">
    <text evidence="4">The sequence shown here is derived from an EMBL/GenBank/DDBJ whole genome shotgun (WGS) entry which is preliminary data.</text>
</comment>
<dbReference type="PANTHER" id="PTHR24006:SF644">
    <property type="entry name" value="UBIQUITIN CARBOXYL-TERMINAL HYDROLASE 7"/>
    <property type="match status" value="1"/>
</dbReference>
<dbReference type="Gene3D" id="2.60.210.10">
    <property type="entry name" value="Apoptosis, Tumor Necrosis Factor Receptor Associated Protein 2, Chain A"/>
    <property type="match status" value="1"/>
</dbReference>
<reference evidence="4" key="1">
    <citation type="submission" date="2020-06" db="EMBL/GenBank/DDBJ databases">
        <authorList>
            <person name="Li T."/>
            <person name="Hu X."/>
            <person name="Zhang T."/>
            <person name="Song X."/>
            <person name="Zhang H."/>
            <person name="Dai N."/>
            <person name="Sheng W."/>
            <person name="Hou X."/>
            <person name="Wei L."/>
        </authorList>
    </citation>
    <scope>NUCLEOTIDE SEQUENCE</scope>
    <source>
        <strain evidence="4">G01</strain>
        <tissue evidence="4">Leaf</tissue>
    </source>
</reference>
<dbReference type="GO" id="GO:0016579">
    <property type="term" value="P:protein deubiquitination"/>
    <property type="evidence" value="ECO:0007669"/>
    <property type="project" value="InterPro"/>
</dbReference>
<dbReference type="AlphaFoldDB" id="A0AAW2LTM7"/>
<evidence type="ECO:0000256" key="1">
    <source>
        <dbReference type="ARBA" id="ARBA00009085"/>
    </source>
</evidence>
<evidence type="ECO:0000259" key="2">
    <source>
        <dbReference type="PROSITE" id="PS50144"/>
    </source>
</evidence>
<organism evidence="4">
    <name type="scientific">Sesamum angustifolium</name>
    <dbReference type="NCBI Taxonomy" id="2727405"/>
    <lineage>
        <taxon>Eukaryota</taxon>
        <taxon>Viridiplantae</taxon>
        <taxon>Streptophyta</taxon>
        <taxon>Embryophyta</taxon>
        <taxon>Tracheophyta</taxon>
        <taxon>Spermatophyta</taxon>
        <taxon>Magnoliopsida</taxon>
        <taxon>eudicotyledons</taxon>
        <taxon>Gunneridae</taxon>
        <taxon>Pentapetalae</taxon>
        <taxon>asterids</taxon>
        <taxon>lamiids</taxon>
        <taxon>Lamiales</taxon>
        <taxon>Pedaliaceae</taxon>
        <taxon>Sesamum</taxon>
    </lineage>
</organism>
<feature type="domain" description="MATH" evidence="2">
    <location>
        <begin position="1"/>
        <end position="42"/>
    </location>
</feature>
<dbReference type="GO" id="GO:0004843">
    <property type="term" value="F:cysteine-type deubiquitinase activity"/>
    <property type="evidence" value="ECO:0007669"/>
    <property type="project" value="InterPro"/>
</dbReference>
<dbReference type="Pfam" id="PF00443">
    <property type="entry name" value="UCH"/>
    <property type="match status" value="1"/>
</dbReference>
<dbReference type="PROSITE" id="PS50235">
    <property type="entry name" value="USP_3"/>
    <property type="match status" value="1"/>
</dbReference>
<dbReference type="GO" id="GO:0005829">
    <property type="term" value="C:cytosol"/>
    <property type="evidence" value="ECO:0007669"/>
    <property type="project" value="TreeGrafter"/>
</dbReference>
<dbReference type="GO" id="GO:0031647">
    <property type="term" value="P:regulation of protein stability"/>
    <property type="evidence" value="ECO:0007669"/>
    <property type="project" value="TreeGrafter"/>
</dbReference>
<reference evidence="4" key="2">
    <citation type="journal article" date="2024" name="Plant">
        <title>Genomic evolution and insights into agronomic trait innovations of Sesamum species.</title>
        <authorList>
            <person name="Miao H."/>
            <person name="Wang L."/>
            <person name="Qu L."/>
            <person name="Liu H."/>
            <person name="Sun Y."/>
            <person name="Le M."/>
            <person name="Wang Q."/>
            <person name="Wei S."/>
            <person name="Zheng Y."/>
            <person name="Lin W."/>
            <person name="Duan Y."/>
            <person name="Cao H."/>
            <person name="Xiong S."/>
            <person name="Wang X."/>
            <person name="Wei L."/>
            <person name="Li C."/>
            <person name="Ma Q."/>
            <person name="Ju M."/>
            <person name="Zhao R."/>
            <person name="Li G."/>
            <person name="Mu C."/>
            <person name="Tian Q."/>
            <person name="Mei H."/>
            <person name="Zhang T."/>
            <person name="Gao T."/>
            <person name="Zhang H."/>
        </authorList>
    </citation>
    <scope>NUCLEOTIDE SEQUENCE</scope>
    <source>
        <strain evidence="4">G01</strain>
    </source>
</reference>
<feature type="non-terminal residue" evidence="4">
    <location>
        <position position="160"/>
    </location>
</feature>
<dbReference type="InterPro" id="IPR028889">
    <property type="entry name" value="USP"/>
</dbReference>
<comment type="similarity">
    <text evidence="1">Belongs to the peptidase C19 family.</text>
</comment>
<dbReference type="InterPro" id="IPR008974">
    <property type="entry name" value="TRAF-like"/>
</dbReference>
<dbReference type="GO" id="GO:0005634">
    <property type="term" value="C:nucleus"/>
    <property type="evidence" value="ECO:0007669"/>
    <property type="project" value="TreeGrafter"/>
</dbReference>
<dbReference type="InterPro" id="IPR018200">
    <property type="entry name" value="USP_CS"/>
</dbReference>
<proteinExistence type="inferred from homology"/>